<accession>A0A9D9DFI8</accession>
<reference evidence="1" key="2">
    <citation type="journal article" date="2021" name="PeerJ">
        <title>Extensive microbial diversity within the chicken gut microbiome revealed by metagenomics and culture.</title>
        <authorList>
            <person name="Gilroy R."/>
            <person name="Ravi A."/>
            <person name="Getino M."/>
            <person name="Pursley I."/>
            <person name="Horton D.L."/>
            <person name="Alikhan N.F."/>
            <person name="Baker D."/>
            <person name="Gharbi K."/>
            <person name="Hall N."/>
            <person name="Watson M."/>
            <person name="Adriaenssens E.M."/>
            <person name="Foster-Nyarko E."/>
            <person name="Jarju S."/>
            <person name="Secka A."/>
            <person name="Antonio M."/>
            <person name="Oren A."/>
            <person name="Chaudhuri R.R."/>
            <person name="La Ragione R."/>
            <person name="Hildebrand F."/>
            <person name="Pallen M.J."/>
        </authorList>
    </citation>
    <scope>NUCLEOTIDE SEQUENCE</scope>
    <source>
        <strain evidence="1">8207</strain>
    </source>
</reference>
<dbReference type="AlphaFoldDB" id="A0A9D9DFI8"/>
<evidence type="ECO:0000313" key="2">
    <source>
        <dbReference type="Proteomes" id="UP000823630"/>
    </source>
</evidence>
<dbReference type="Pfam" id="PF05045">
    <property type="entry name" value="RgpF"/>
    <property type="match status" value="1"/>
</dbReference>
<protein>
    <submittedName>
        <fullName evidence="1">Uncharacterized protein</fullName>
    </submittedName>
</protein>
<comment type="caution">
    <text evidence="1">The sequence shown here is derived from an EMBL/GenBank/DDBJ whole genome shotgun (WGS) entry which is preliminary data.</text>
</comment>
<name>A0A9D9DFI8_9PROT</name>
<dbReference type="EMBL" id="JADINC010000072">
    <property type="protein sequence ID" value="MBO8425668.1"/>
    <property type="molecule type" value="Genomic_DNA"/>
</dbReference>
<reference evidence="1" key="1">
    <citation type="submission" date="2020-10" db="EMBL/GenBank/DDBJ databases">
        <authorList>
            <person name="Gilroy R."/>
        </authorList>
    </citation>
    <scope>NUCLEOTIDE SEQUENCE</scope>
    <source>
        <strain evidence="1">8207</strain>
    </source>
</reference>
<dbReference type="Proteomes" id="UP000823630">
    <property type="component" value="Unassembled WGS sequence"/>
</dbReference>
<sequence>MKNTRLFIFAGYDKFQRVDATLLYYLDNLSKFGDIVFTMDNDLPDTELAKIKNVPNVLYASAKRHGEYDFGSYKRGYIWARDNNKLDKYDWIYLVNDSVFGPLTDLTKTLSIIEGMNSDFTGMVCCSTPDLPRHIQSWFVGLRKNVATSDLFNNFITSIQPQAVKSIVVYKYEIRMTQILSAAGYKYDAIYYDTDTSIYKRAAHAIAAGVPFIKKLSFSENDKIQYCYPFLSPELTDMIISYANRYGIHLCPDRDVWKMPYKKVFRITIFGLPLISVHRQVFQTNRAYKIYLCDAIPILKILFNKLWKI</sequence>
<gene>
    <name evidence="1" type="ORF">IAC69_04295</name>
</gene>
<organism evidence="1 2">
    <name type="scientific">Candidatus Enterousia avistercoris</name>
    <dbReference type="NCBI Taxonomy" id="2840788"/>
    <lineage>
        <taxon>Bacteria</taxon>
        <taxon>Pseudomonadati</taxon>
        <taxon>Pseudomonadota</taxon>
        <taxon>Alphaproteobacteria</taxon>
        <taxon>Candidatus Enterousia</taxon>
    </lineage>
</organism>
<dbReference type="InterPro" id="IPR007739">
    <property type="entry name" value="RgpF"/>
</dbReference>
<evidence type="ECO:0000313" key="1">
    <source>
        <dbReference type="EMBL" id="MBO8425668.1"/>
    </source>
</evidence>
<proteinExistence type="predicted"/>